<reference evidence="20" key="1">
    <citation type="journal article" date="2014" name="Nucleic Acids Res.">
        <title>The evolutionary dynamics of variant antigen genes in Babesia reveal a history of genomic innovation underlying host-parasite interaction.</title>
        <authorList>
            <person name="Jackson A.P."/>
            <person name="Otto T.D."/>
            <person name="Darby A."/>
            <person name="Ramaprasad A."/>
            <person name="Xia D."/>
            <person name="Echaide I.E."/>
            <person name="Farber M."/>
            <person name="Gahlot S."/>
            <person name="Gamble J."/>
            <person name="Gupta D."/>
            <person name="Gupta Y."/>
            <person name="Jackson L."/>
            <person name="Malandrin L."/>
            <person name="Malas T.B."/>
            <person name="Moussa E."/>
            <person name="Nair M."/>
            <person name="Reid A.J."/>
            <person name="Sanders M."/>
            <person name="Sharma J."/>
            <person name="Tracey A."/>
            <person name="Quail M.A."/>
            <person name="Weir W."/>
            <person name="Wastling J.M."/>
            <person name="Hall N."/>
            <person name="Willadsen P."/>
            <person name="Lingelbach K."/>
            <person name="Shiels B."/>
            <person name="Tait A."/>
            <person name="Berriman M."/>
            <person name="Allred D.R."/>
            <person name="Pain A."/>
        </authorList>
    </citation>
    <scope>NUCLEOTIDE SEQUENCE [LARGE SCALE GENOMIC DNA]</scope>
    <source>
        <strain evidence="20">Bond</strain>
    </source>
</reference>
<feature type="transmembrane region" description="Helical" evidence="17">
    <location>
        <begin position="114"/>
        <end position="133"/>
    </location>
</feature>
<dbReference type="PANTHER" id="PTHR22763">
    <property type="entry name" value="RING ZINC FINGER PROTEIN"/>
    <property type="match status" value="1"/>
</dbReference>
<dbReference type="Pfam" id="PF25563">
    <property type="entry name" value="TPR_SYVN1_N"/>
    <property type="match status" value="1"/>
</dbReference>
<feature type="compositionally biased region" description="Basic and acidic residues" evidence="16">
    <location>
        <begin position="2697"/>
        <end position="2711"/>
    </location>
</feature>
<dbReference type="GO" id="GO:0012505">
    <property type="term" value="C:endomembrane system"/>
    <property type="evidence" value="ECO:0007669"/>
    <property type="project" value="TreeGrafter"/>
</dbReference>
<keyword evidence="10" id="KW-0833">Ubl conjugation pathway</keyword>
<dbReference type="SMART" id="SM00184">
    <property type="entry name" value="RING"/>
    <property type="match status" value="1"/>
</dbReference>
<evidence type="ECO:0000256" key="8">
    <source>
        <dbReference type="ARBA" id="ARBA00022723"/>
    </source>
</evidence>
<evidence type="ECO:0000256" key="6">
    <source>
        <dbReference type="ARBA" id="ARBA00022679"/>
    </source>
</evidence>
<feature type="region of interest" description="Disordered" evidence="16">
    <location>
        <begin position="1531"/>
        <end position="1592"/>
    </location>
</feature>
<evidence type="ECO:0000256" key="3">
    <source>
        <dbReference type="ARBA" id="ARBA00004906"/>
    </source>
</evidence>
<feature type="transmembrane region" description="Helical" evidence="17">
    <location>
        <begin position="50"/>
        <end position="71"/>
    </location>
</feature>
<feature type="region of interest" description="Disordered" evidence="16">
    <location>
        <begin position="2867"/>
        <end position="2909"/>
    </location>
</feature>
<dbReference type="Proteomes" id="UP000033188">
    <property type="component" value="Chromosome 1"/>
</dbReference>
<feature type="compositionally biased region" description="Low complexity" evidence="16">
    <location>
        <begin position="670"/>
        <end position="681"/>
    </location>
</feature>
<proteinExistence type="inferred from homology"/>
<feature type="region of interest" description="Disordered" evidence="16">
    <location>
        <begin position="841"/>
        <end position="860"/>
    </location>
</feature>
<feature type="region of interest" description="Disordered" evidence="16">
    <location>
        <begin position="2658"/>
        <end position="2770"/>
    </location>
</feature>
<evidence type="ECO:0000256" key="2">
    <source>
        <dbReference type="ARBA" id="ARBA00004477"/>
    </source>
</evidence>
<evidence type="ECO:0000256" key="10">
    <source>
        <dbReference type="ARBA" id="ARBA00022786"/>
    </source>
</evidence>
<feature type="compositionally biased region" description="Basic and acidic residues" evidence="16">
    <location>
        <begin position="1045"/>
        <end position="1056"/>
    </location>
</feature>
<feature type="region of interest" description="Disordered" evidence="16">
    <location>
        <begin position="1755"/>
        <end position="1775"/>
    </location>
</feature>
<feature type="compositionally biased region" description="Polar residues" evidence="16">
    <location>
        <begin position="2734"/>
        <end position="2746"/>
    </location>
</feature>
<evidence type="ECO:0000256" key="12">
    <source>
        <dbReference type="ARBA" id="ARBA00022833"/>
    </source>
</evidence>
<dbReference type="GO" id="GO:0061630">
    <property type="term" value="F:ubiquitin protein ligase activity"/>
    <property type="evidence" value="ECO:0007669"/>
    <property type="project" value="TreeGrafter"/>
</dbReference>
<feature type="compositionally biased region" description="Acidic residues" evidence="16">
    <location>
        <begin position="1992"/>
        <end position="2003"/>
    </location>
</feature>
<keyword evidence="20" id="KW-1185">Reference proteome</keyword>
<feature type="region of interest" description="Disordered" evidence="16">
    <location>
        <begin position="976"/>
        <end position="1265"/>
    </location>
</feature>
<keyword evidence="13 17" id="KW-1133">Transmembrane helix</keyword>
<feature type="region of interest" description="Disordered" evidence="16">
    <location>
        <begin position="2929"/>
        <end position="3004"/>
    </location>
</feature>
<comment type="subcellular location">
    <subcellularLocation>
        <location evidence="2">Endoplasmic reticulum membrane</location>
        <topology evidence="2">Multi-pass membrane protein</topology>
    </subcellularLocation>
</comment>
<dbReference type="SUPFAM" id="SSF57850">
    <property type="entry name" value="RING/U-box"/>
    <property type="match status" value="1"/>
</dbReference>
<feature type="compositionally biased region" description="Basic and acidic residues" evidence="16">
    <location>
        <begin position="1175"/>
        <end position="1194"/>
    </location>
</feature>
<feature type="compositionally biased region" description="Acidic residues" evidence="16">
    <location>
        <begin position="1566"/>
        <end position="1581"/>
    </location>
</feature>
<feature type="compositionally biased region" description="Basic and acidic residues" evidence="16">
    <location>
        <begin position="1331"/>
        <end position="1341"/>
    </location>
</feature>
<feature type="compositionally biased region" description="Polar residues" evidence="16">
    <location>
        <begin position="941"/>
        <end position="950"/>
    </location>
</feature>
<dbReference type="VEuPathDB" id="PiroplasmaDB:BBBOND_0107780"/>
<evidence type="ECO:0000256" key="1">
    <source>
        <dbReference type="ARBA" id="ARBA00000900"/>
    </source>
</evidence>
<dbReference type="OMA" id="DHNLSIY"/>
<evidence type="ECO:0000256" key="14">
    <source>
        <dbReference type="ARBA" id="ARBA00023136"/>
    </source>
</evidence>
<feature type="compositionally biased region" description="Acidic residues" evidence="16">
    <location>
        <begin position="2754"/>
        <end position="2764"/>
    </location>
</feature>
<dbReference type="STRING" id="5866.A0A061D9S0"/>
<feature type="region of interest" description="Disordered" evidence="16">
    <location>
        <begin position="1331"/>
        <end position="1419"/>
    </location>
</feature>
<dbReference type="InterPro" id="IPR001841">
    <property type="entry name" value="Znf_RING"/>
</dbReference>
<dbReference type="PROSITE" id="PS51257">
    <property type="entry name" value="PROKAR_LIPOPROTEIN"/>
    <property type="match status" value="1"/>
</dbReference>
<feature type="compositionally biased region" description="Polar residues" evidence="16">
    <location>
        <begin position="2987"/>
        <end position="3001"/>
    </location>
</feature>
<feature type="compositionally biased region" description="Low complexity" evidence="16">
    <location>
        <begin position="741"/>
        <end position="754"/>
    </location>
</feature>
<evidence type="ECO:0000313" key="19">
    <source>
        <dbReference type="EMBL" id="CDR94480.1"/>
    </source>
</evidence>
<comment type="similarity">
    <text evidence="4">Belongs to the HRD1 family.</text>
</comment>
<keyword evidence="14 17" id="KW-0472">Membrane</keyword>
<evidence type="ECO:0000256" key="17">
    <source>
        <dbReference type="SAM" id="Phobius"/>
    </source>
</evidence>
<feature type="region of interest" description="Disordered" evidence="16">
    <location>
        <begin position="533"/>
        <end position="761"/>
    </location>
</feature>
<evidence type="ECO:0000256" key="13">
    <source>
        <dbReference type="ARBA" id="ARBA00022989"/>
    </source>
</evidence>
<dbReference type="InterPro" id="IPR050731">
    <property type="entry name" value="HRD1_E3_ubiq-ligases"/>
</dbReference>
<evidence type="ECO:0000256" key="15">
    <source>
        <dbReference type="PROSITE-ProRule" id="PRU00175"/>
    </source>
</evidence>
<protein>
    <recommendedName>
        <fullName evidence="5">RING-type E3 ubiquitin transferase</fullName>
        <ecNumber evidence="5">2.3.2.27</ecNumber>
    </recommendedName>
</protein>
<evidence type="ECO:0000256" key="11">
    <source>
        <dbReference type="ARBA" id="ARBA00022824"/>
    </source>
</evidence>
<feature type="compositionally biased region" description="Basic and acidic residues" evidence="16">
    <location>
        <begin position="1021"/>
        <end position="1030"/>
    </location>
</feature>
<dbReference type="EC" id="2.3.2.27" evidence="5"/>
<dbReference type="KEGG" id="bbig:BBBOND_0107780"/>
<feature type="compositionally biased region" description="Basic and acidic residues" evidence="16">
    <location>
        <begin position="1133"/>
        <end position="1146"/>
    </location>
</feature>
<keyword evidence="8" id="KW-0479">Metal-binding</keyword>
<dbReference type="CDD" id="cd16479">
    <property type="entry name" value="RING-H2_synoviolin"/>
    <property type="match status" value="1"/>
</dbReference>
<feature type="compositionally biased region" description="Basic and acidic residues" evidence="16">
    <location>
        <begin position="1066"/>
        <end position="1111"/>
    </location>
</feature>
<feature type="region of interest" description="Disordered" evidence="16">
    <location>
        <begin position="1989"/>
        <end position="2023"/>
    </location>
</feature>
<sequence length="3274" mass="356160">MADTREDMWERYVVVSHLLMACSIGHASLQTSGFYEIVMYYVNNKTCLAILYNYVFMMFTFFCHLPVYAFLGHLTALEYEQLHETARNYLMDAVLFLLLSKPRLNGRELPVTMLTKYLVLLVALKCFHILLYVRLSNVFQMDIPSYFSMLRLAAFIYVLSMVDCRLLCMLWRDLNWKNTFTIWVVFELVAMMLVCTFSFMRYVVNMLDFFYESGLKNKTTLLFYLELMHDVMSLLCFTIFVLVFYIHNPNHMPAYMLIDILNVLKNLSDRISMLMHYRKVVKSLESRYPKPTEEEKERDGSCIICRDDFDDDSRKIECGHVFHMSCLKSWLFQHSTCPTCRAPIEEYEAPRAEDFNIWRQVSVIENHVVNTSRRLWRGAMRLLGREPPQEAPEYDPASVKEYVENCAKNLKEPILTRLNEERVICKFALPPAEEGEASSDIETPAGEREDSNLDFGDANTGNDANRATGELTGGSVSSGAAAGSSASNRDMVDVLADLGKMAKALADIKQLTEAAAAVTEVAEAAANVIDAVEPPADGNESAEVAPAAASESATTPEDTSKPELNSAIAATPGPEPSVAEQCMAEAPQPDVKATNDETGTPADANVDPEERQSGSFNEEIVESVDRNTVDDGTSDVEPTPKDDAEGDVTITKDNIHVIDAESDAPAKPTGGSDSHSDGGISKPTPQNDDADGSDALDRPNVNDTVDESNEVLPVAQDGVPTAHDDEDDDDIFVDACEEFVESPAEPAEPPAETTKPTDTERDMVKYINECVRAFSGEIVGETGDQEEADEVMEGGPLNDLKRDDERDEIANAESPQLEEASFVLVEPDYEDGSHNERVVMRRDNAAQSAPRSVSRQIQSRCGSITNIFHRRSTSQSIDEARNNEDGEFDPFWTNTVYQRQAQSGSSKSKKNFFSSLFRKKGSKTMDNATRVEEVRPDTGGPTKSNSSSWSKDVKWPKPIASYFKRLKLPDAISEKVSELRNSAKKKSASFDSKDKATAAPVRKAPPTPVRAAQPTPFPRFEPSDPKRSLSDHSSSNTSNDDDSDVDRRNAEDEYRGRLYANDSEVYEPRRRYDDEDERRRHSDDSDSHGDSRKSGDDYRNRRYSIDSEPHVVTRYSGDEEDKSRQNSVDSDAYEPRKDSDEEDKSRQNSIDSDAYEPRKDSDEEDGSRQNSFDIESYKVKRHPDSERGSRRSSGDSDSYPLSDQNSDDDEDDREEKSSDDESYAISGKDSDLVNDNAQSSKYDSFGPLIKLSSSSASSAVDGDVHSGSEAAAGMASDVDAYNMLDSDSEWDPFVERVVTMPPESDNYSDFEMEPTEVVEGKLIDLVESSHDSMADSDHMSEDEMSDENPVTESAELAVHEIVTAPVESDLETDRSAELPVREPGEPTAHELVTEQVESYLETERSDESPITHSPELTATADVSVAVDNASEDEMAADVPIEPSPQSTINEPVTVAAEGDMENEVSAESPVSHSSERIATAEEIAFEDSGYETETVHYAPEESSTEPAINEAMPALAESAYEDENVDEIHVTESSEPTVIETEVPEMVSDSEHGRIETPSSPPLETTADDEVSPDTNDEPEPESSAMVPYQLPQPPAVNTQLVSAVERDLEVAMVGVEHIVDGTVLNVQRIVEQTVFNMRVIVENTVANVQNTVESASMEVGARVERNEDPRIDEVEMQVERSVNAAVAQAESLVELTVDAAVANVRRTVNAAVHNVESLVTRTVDVAIATALGLPPLPSAAAAISRIILVRRSDSEDSADTRVPPNEDNLGSDLSDYPDDLVYEDMSDFNFSMNPSDVTEMPTIDEAIGAEPIERVVGLAAVTYLHAPIEHAFVDAVSGEPVVHDTTASYAATERVDSAVVTHVEEPDVGASARTYVESASIQQVTDATATEANVHYTITDLVDETVDETVADGSAGQIVEIAAVDDVESLITEEPVVAYSEDSSMRETTITEVNLEVTEEAVDTIPSELMVQEDAITETVYATTVKRVESDDSANADDECTDTDGHFSSSEDDVVSDSPDPVVDEISAADANAETVVENTNVSTDVAMGIVENDVAVDSPANVEDEDVDSQANVEDEDVDSQANVDDEGVDGHTPSINEAVDESSSESSVDDSSLTAEATETREEPVLPDSVEQDVDQIAHTQADTPIEDEHVAADASEQDSAVDTHAETTIATIDQAIDGGSTEQALDEAVATETDSPTVQEDVCESPEETTYMDTYIPTTEYAIDEASAETVMDETSGTEADNESVVETTDTTIDMTTEDVYETAVAVPAEPVVADSTVEDAVTETTEDFVDEVPSERFVEESTEIVEVSPDTDLIDLGDDVVDSAPSESYEEEPNETVEVSADTDLIDLGDDDVDVRDLDIPINEEAVDSDPSDFVVDETPVTDADDQIVQDAIPDTTEEHFADEATVIDVAADTTDECVGEVSEEQFVDEATVIDVANNIVEDCVREVSEEQVLDDSAAEEVDGPITEEAVGERSEEHIFDEATGMDTEIIDAAIEGATESDSAEPTVEETAVTEISSYENEEQVDLDSVEPAVEEAAGTTIDEVVDTDSAEPTVAETTTTEVDAEATDAVVDTDSVEPAVEEAAGTTIDEVVDTDSAEPTVAETTTTEVDAEATDAVVDTDSVEPAVEEAAGTTIDEVVDTDSAEVTVAETTTTEVDAEATDAVVDTDSVEPAVEEATTTTEVDAEATDEAVDRDSEEPVVREDGVTQVDNAPTEGSVAADSTEPAVGQSSGTNGGNPSTDGARAPEDNDGDDDEPEPDVPTYCRRLMLPPWLRESRNRGSDPDVKAKSGMLKLLRKLKYIRERLTAFASPQRNQTPPAISEDEAAENSEEQNGAADVPVSSQSVPEAVETNVTANDDAETAVNQESAAPEDESNVVTTDGDNFPNENVAPPVNVVSGEDDVKKPSAEELARIRRIRMAKLSREFEDDDSSGAPEGDADKDAAVTAESTTPEVPPVGNDNDAVQVADGDDVVLPDPTVTDSSSASDVGEGTSSVSAGEPAAAEIVLVESSDVPEQPEPAESNSGSIVPVNATQSSDIVVANVDNTISSTTNAIVSLASGLANMTPNDMWNLSNIASTYRRRMASSARGGRRGARPRSNMEAVNTLLTEFQFIEEHSDCDILFPDDDAMNDRLLSQLSSSNLPSYKRDFFLAYCKMIRMWHLTANGLSRADGVYKTVFETANASRASAVTNRRQRGLNSDIWNSLSCYSVSPDRIKELHNQYIKRSFNYQDGVWRMHGSPVPVDVIEDMVSSMALMDAIIKSEIEKVES</sequence>
<feature type="transmembrane region" description="Helical" evidence="17">
    <location>
        <begin position="180"/>
        <end position="200"/>
    </location>
</feature>
<feature type="region of interest" description="Disordered" evidence="16">
    <location>
        <begin position="2056"/>
        <end position="2164"/>
    </location>
</feature>
<dbReference type="InterPro" id="IPR057992">
    <property type="entry name" value="TPR_SYVN1_N"/>
</dbReference>
<dbReference type="GO" id="GO:0043161">
    <property type="term" value="P:proteasome-mediated ubiquitin-dependent protein catabolic process"/>
    <property type="evidence" value="ECO:0007669"/>
    <property type="project" value="TreeGrafter"/>
</dbReference>
<evidence type="ECO:0000256" key="16">
    <source>
        <dbReference type="SAM" id="MobiDB-lite"/>
    </source>
</evidence>
<gene>
    <name evidence="19" type="ORF">BBBOND_0107780</name>
</gene>
<feature type="compositionally biased region" description="Low complexity" evidence="16">
    <location>
        <begin position="541"/>
        <end position="557"/>
    </location>
</feature>
<evidence type="ECO:0000256" key="9">
    <source>
        <dbReference type="ARBA" id="ARBA00022771"/>
    </source>
</evidence>
<feature type="transmembrane region" description="Helical" evidence="17">
    <location>
        <begin position="221"/>
        <end position="246"/>
    </location>
</feature>
<comment type="pathway">
    <text evidence="3">Protein modification; protein ubiquitination.</text>
</comment>
<keyword evidence="11" id="KW-0256">Endoplasmic reticulum</keyword>
<dbReference type="Gene3D" id="3.30.40.10">
    <property type="entry name" value="Zinc/RING finger domain, C3HC4 (zinc finger)"/>
    <property type="match status" value="1"/>
</dbReference>
<dbReference type="InterPro" id="IPR013083">
    <property type="entry name" value="Znf_RING/FYVE/PHD"/>
</dbReference>
<dbReference type="PROSITE" id="PS50089">
    <property type="entry name" value="ZF_RING_2"/>
    <property type="match status" value="1"/>
</dbReference>
<feature type="compositionally biased region" description="Acidic residues" evidence="16">
    <location>
        <begin position="1205"/>
        <end position="1222"/>
    </location>
</feature>
<evidence type="ECO:0000256" key="5">
    <source>
        <dbReference type="ARBA" id="ARBA00012483"/>
    </source>
</evidence>
<feature type="compositionally biased region" description="Low complexity" evidence="16">
    <location>
        <begin position="473"/>
        <end position="487"/>
    </location>
</feature>
<dbReference type="Pfam" id="PF13639">
    <property type="entry name" value="zf-RING_2"/>
    <property type="match status" value="1"/>
</dbReference>
<feature type="region of interest" description="Disordered" evidence="16">
    <location>
        <begin position="434"/>
        <end position="487"/>
    </location>
</feature>
<dbReference type="EMBL" id="LK391707">
    <property type="protein sequence ID" value="CDR94480.1"/>
    <property type="molecule type" value="Genomic_DNA"/>
</dbReference>
<feature type="compositionally biased region" description="Polar residues" evidence="16">
    <location>
        <begin position="1233"/>
        <end position="1242"/>
    </location>
</feature>
<dbReference type="GeneID" id="24563021"/>
<evidence type="ECO:0000256" key="7">
    <source>
        <dbReference type="ARBA" id="ARBA00022692"/>
    </source>
</evidence>
<evidence type="ECO:0000313" key="20">
    <source>
        <dbReference type="Proteomes" id="UP000033188"/>
    </source>
</evidence>
<feature type="compositionally biased region" description="Polar residues" evidence="16">
    <location>
        <begin position="2815"/>
        <end position="2824"/>
    </location>
</feature>
<accession>A0A061D9S0</accession>
<feature type="region of interest" description="Disordered" evidence="16">
    <location>
        <begin position="780"/>
        <end position="804"/>
    </location>
</feature>
<feature type="compositionally biased region" description="Acidic residues" evidence="16">
    <location>
        <begin position="783"/>
        <end position="792"/>
    </location>
</feature>
<dbReference type="RefSeq" id="XP_012766666.1">
    <property type="nucleotide sequence ID" value="XM_012911212.1"/>
</dbReference>
<evidence type="ECO:0000259" key="18">
    <source>
        <dbReference type="PROSITE" id="PS50089"/>
    </source>
</evidence>
<feature type="domain" description="RING-type" evidence="18">
    <location>
        <begin position="302"/>
        <end position="341"/>
    </location>
</feature>
<comment type="catalytic activity">
    <reaction evidence="1">
        <text>S-ubiquitinyl-[E2 ubiquitin-conjugating enzyme]-L-cysteine + [acceptor protein]-L-lysine = [E2 ubiquitin-conjugating enzyme]-L-cysteine + N(6)-ubiquitinyl-[acceptor protein]-L-lysine.</text>
        <dbReference type="EC" id="2.3.2.27"/>
    </reaction>
</comment>
<feature type="compositionally biased region" description="Low complexity" evidence="16">
    <location>
        <begin position="1195"/>
        <end position="1204"/>
    </location>
</feature>
<feature type="compositionally biased region" description="Acidic residues" evidence="16">
    <location>
        <begin position="2064"/>
        <end position="2090"/>
    </location>
</feature>
<keyword evidence="9 15" id="KW-0863">Zinc-finger</keyword>
<dbReference type="GO" id="GO:0008270">
    <property type="term" value="F:zinc ion binding"/>
    <property type="evidence" value="ECO:0007669"/>
    <property type="project" value="UniProtKB-KW"/>
</dbReference>
<name>A0A061D9S0_BABBI</name>
<keyword evidence="6" id="KW-0808">Transferase</keyword>
<evidence type="ECO:0000256" key="4">
    <source>
        <dbReference type="ARBA" id="ARBA00010089"/>
    </source>
</evidence>
<feature type="region of interest" description="Disordered" evidence="16">
    <location>
        <begin position="2814"/>
        <end position="2852"/>
    </location>
</feature>
<feature type="compositionally biased region" description="Basic and acidic residues" evidence="16">
    <location>
        <begin position="1371"/>
        <end position="1392"/>
    </location>
</feature>
<keyword evidence="12" id="KW-0862">Zinc</keyword>
<feature type="compositionally biased region" description="Low complexity" evidence="16">
    <location>
        <begin position="2658"/>
        <end position="2688"/>
    </location>
</feature>
<keyword evidence="7 17" id="KW-0812">Transmembrane</keyword>
<feature type="compositionally biased region" description="Low complexity" evidence="16">
    <location>
        <begin position="2889"/>
        <end position="2902"/>
    </location>
</feature>
<feature type="compositionally biased region" description="Acidic residues" evidence="16">
    <location>
        <begin position="724"/>
        <end position="740"/>
    </location>
</feature>
<dbReference type="OrthoDB" id="8062037at2759"/>
<feature type="region of interest" description="Disordered" evidence="16">
    <location>
        <begin position="917"/>
        <end position="953"/>
    </location>
</feature>
<feature type="compositionally biased region" description="Polar residues" evidence="16">
    <location>
        <begin position="845"/>
        <end position="860"/>
    </location>
</feature>
<feature type="compositionally biased region" description="Acidic residues" evidence="16">
    <location>
        <begin position="2827"/>
        <end position="2836"/>
    </location>
</feature>
<organism evidence="19 20">
    <name type="scientific">Babesia bigemina</name>
    <dbReference type="NCBI Taxonomy" id="5866"/>
    <lineage>
        <taxon>Eukaryota</taxon>
        <taxon>Sar</taxon>
        <taxon>Alveolata</taxon>
        <taxon>Apicomplexa</taxon>
        <taxon>Aconoidasida</taxon>
        <taxon>Piroplasmida</taxon>
        <taxon>Babesiidae</taxon>
        <taxon>Babesia</taxon>
    </lineage>
</organism>
<dbReference type="InterPro" id="IPR058051">
    <property type="entry name" value="Znf_RING_synoviolin"/>
</dbReference>